<reference evidence="7 8" key="1">
    <citation type="submission" date="2023-03" db="EMBL/GenBank/DDBJ databases">
        <title>Bacillus Genome Sequencing.</title>
        <authorList>
            <person name="Dunlap C."/>
        </authorList>
    </citation>
    <scope>NUCLEOTIDE SEQUENCE [LARGE SCALE GENOMIC DNA]</scope>
    <source>
        <strain evidence="7 8">NRS-1717</strain>
    </source>
</reference>
<feature type="transmembrane region" description="Helical" evidence="6">
    <location>
        <begin position="245"/>
        <end position="273"/>
    </location>
</feature>
<feature type="transmembrane region" description="Helical" evidence="6">
    <location>
        <begin position="222"/>
        <end position="239"/>
    </location>
</feature>
<keyword evidence="3 6" id="KW-0812">Transmembrane</keyword>
<feature type="transmembrane region" description="Helical" evidence="6">
    <location>
        <begin position="319"/>
        <end position="345"/>
    </location>
</feature>
<feature type="transmembrane region" description="Helical" evidence="6">
    <location>
        <begin position="280"/>
        <end position="299"/>
    </location>
</feature>
<keyword evidence="8" id="KW-1185">Reference proteome</keyword>
<comment type="similarity">
    <text evidence="2">Belongs to the autoinducer-2 exporter (AI-2E) (TC 2.A.86) family.</text>
</comment>
<name>A0ABU6NW19_9BACI</name>
<organism evidence="7 8">
    <name type="scientific">Metabacillus fastidiosus</name>
    <dbReference type="NCBI Taxonomy" id="1458"/>
    <lineage>
        <taxon>Bacteria</taxon>
        <taxon>Bacillati</taxon>
        <taxon>Bacillota</taxon>
        <taxon>Bacilli</taxon>
        <taxon>Bacillales</taxon>
        <taxon>Bacillaceae</taxon>
        <taxon>Metabacillus</taxon>
    </lineage>
</organism>
<keyword evidence="4 6" id="KW-1133">Transmembrane helix</keyword>
<accession>A0ABU6NW19</accession>
<evidence type="ECO:0000256" key="1">
    <source>
        <dbReference type="ARBA" id="ARBA00004141"/>
    </source>
</evidence>
<protein>
    <submittedName>
        <fullName evidence="7">AI-2E family transporter</fullName>
    </submittedName>
</protein>
<evidence type="ECO:0000256" key="6">
    <source>
        <dbReference type="SAM" id="Phobius"/>
    </source>
</evidence>
<dbReference type="InterPro" id="IPR002549">
    <property type="entry name" value="AI-2E-like"/>
</dbReference>
<evidence type="ECO:0000313" key="7">
    <source>
        <dbReference type="EMBL" id="MED4400577.1"/>
    </source>
</evidence>
<dbReference type="Pfam" id="PF01594">
    <property type="entry name" value="AI-2E_transport"/>
    <property type="match status" value="1"/>
</dbReference>
<comment type="subcellular location">
    <subcellularLocation>
        <location evidence="1">Membrane</location>
        <topology evidence="1">Multi-pass membrane protein</topology>
    </subcellularLocation>
</comment>
<evidence type="ECO:0000256" key="2">
    <source>
        <dbReference type="ARBA" id="ARBA00009773"/>
    </source>
</evidence>
<evidence type="ECO:0000256" key="5">
    <source>
        <dbReference type="ARBA" id="ARBA00023136"/>
    </source>
</evidence>
<dbReference type="EMBL" id="JARTFS010000004">
    <property type="protein sequence ID" value="MED4400577.1"/>
    <property type="molecule type" value="Genomic_DNA"/>
</dbReference>
<comment type="caution">
    <text evidence="7">The sequence shown here is derived from an EMBL/GenBank/DDBJ whole genome shotgun (WGS) entry which is preliminary data.</text>
</comment>
<evidence type="ECO:0000313" key="8">
    <source>
        <dbReference type="Proteomes" id="UP001342826"/>
    </source>
</evidence>
<feature type="transmembrane region" description="Helical" evidence="6">
    <location>
        <begin position="70"/>
        <end position="91"/>
    </location>
</feature>
<evidence type="ECO:0000256" key="4">
    <source>
        <dbReference type="ARBA" id="ARBA00022989"/>
    </source>
</evidence>
<proteinExistence type="inferred from homology"/>
<gene>
    <name evidence="7" type="ORF">P9271_04430</name>
</gene>
<feature type="transmembrane region" description="Helical" evidence="6">
    <location>
        <begin position="12"/>
        <end position="34"/>
    </location>
</feature>
<evidence type="ECO:0000256" key="3">
    <source>
        <dbReference type="ARBA" id="ARBA00022692"/>
    </source>
</evidence>
<feature type="transmembrane region" description="Helical" evidence="6">
    <location>
        <begin position="40"/>
        <end position="58"/>
    </location>
</feature>
<keyword evidence="5 6" id="KW-0472">Membrane</keyword>
<feature type="transmembrane region" description="Helical" evidence="6">
    <location>
        <begin position="159"/>
        <end position="181"/>
    </location>
</feature>
<dbReference type="RefSeq" id="WP_328014922.1">
    <property type="nucleotide sequence ID" value="NZ_JARTFS010000004.1"/>
</dbReference>
<sequence>MPHTKAFRVGYGILLAFLIILVGTKINFVFHPVIALVKTLFFPFLIAGVLYYLFRPLVNFLERKSIPRSLSILLIYLIFALILGLLIYFVGPILQKQINSLIDNTPGFIETVQTKSNDFREKIRFLEENKTIDMKKADDIFSKQLSLSFSHLGENIMDFIGIITSIVTVFITVPLILFYMLKEGEKAPKQILRFVPPIQRKNGRKILADLDEALSSYIKGQVTVSLCIGGMLFIGYLIIGLEYSIILALVAMCTNVIPFLGPIIAITPALIVAGLDSPIMLIKVLVVMVIVQQIEGHIISPQVMGRKLEIHPLTIISLLLTAGSIGGVLGLILAVPVYAVMKVIVHHTYRLWKLRKEQVMEDKMNI</sequence>
<dbReference type="PANTHER" id="PTHR21716">
    <property type="entry name" value="TRANSMEMBRANE PROTEIN"/>
    <property type="match status" value="1"/>
</dbReference>
<dbReference type="PANTHER" id="PTHR21716:SF69">
    <property type="entry name" value="TRANSPORT PROTEIN YUBA-RELATED"/>
    <property type="match status" value="1"/>
</dbReference>
<dbReference type="Proteomes" id="UP001342826">
    <property type="component" value="Unassembled WGS sequence"/>
</dbReference>